<reference evidence="2" key="1">
    <citation type="submission" date="2009-08" db="EMBL/GenBank/DDBJ databases">
        <authorList>
            <person name="Cheung F."/>
            <person name="Xiao Y."/>
            <person name="Chan A."/>
            <person name="Moskal W."/>
            <person name="Town C.D."/>
        </authorList>
    </citation>
    <scope>NUCLEOTIDE SEQUENCE</scope>
</reference>
<dbReference type="KEGG" id="gmx:100500653"/>
<protein>
    <submittedName>
        <fullName evidence="2">Uncharacterized protein</fullName>
    </submittedName>
</protein>
<dbReference type="Pfam" id="PF06708">
    <property type="entry name" value="DUF1195"/>
    <property type="match status" value="1"/>
</dbReference>
<feature type="transmembrane region" description="Helical" evidence="1">
    <location>
        <begin position="21"/>
        <end position="39"/>
    </location>
</feature>
<organism evidence="2">
    <name type="scientific">Glycine max</name>
    <name type="common">Soybean</name>
    <name type="synonym">Glycine hispida</name>
    <dbReference type="NCBI Taxonomy" id="3847"/>
    <lineage>
        <taxon>Eukaryota</taxon>
        <taxon>Viridiplantae</taxon>
        <taxon>Streptophyta</taxon>
        <taxon>Embryophyta</taxon>
        <taxon>Tracheophyta</taxon>
        <taxon>Spermatophyta</taxon>
        <taxon>Magnoliopsida</taxon>
        <taxon>eudicotyledons</taxon>
        <taxon>Gunneridae</taxon>
        <taxon>Pentapetalae</taxon>
        <taxon>rosids</taxon>
        <taxon>fabids</taxon>
        <taxon>Fabales</taxon>
        <taxon>Fabaceae</taxon>
        <taxon>Papilionoideae</taxon>
        <taxon>50 kb inversion clade</taxon>
        <taxon>NPAAA clade</taxon>
        <taxon>indigoferoid/millettioid clade</taxon>
        <taxon>Phaseoleae</taxon>
        <taxon>Glycine</taxon>
        <taxon>Glycine subgen. Soja</taxon>
    </lineage>
</organism>
<dbReference type="PANTHER" id="PTHR34358:SF7">
    <property type="entry name" value="SUGAR TRANSPORTER"/>
    <property type="match status" value="1"/>
</dbReference>
<evidence type="ECO:0000313" key="2">
    <source>
        <dbReference type="EMBL" id="ACU15793.1"/>
    </source>
</evidence>
<dbReference type="RefSeq" id="NP_001237413.1">
    <property type="nucleotide sequence ID" value="NM_001250484.2"/>
</dbReference>
<dbReference type="AlphaFoldDB" id="C6T2D8"/>
<dbReference type="PANTHER" id="PTHR34358">
    <property type="entry name" value="OS03G0411600 PROTEIN"/>
    <property type="match status" value="1"/>
</dbReference>
<name>C6T2D8_SOYBN</name>
<dbReference type="InterPro" id="IPR010608">
    <property type="entry name" value="DUF1195"/>
</dbReference>
<dbReference type="ExpressionAtlas" id="C6T2D8">
    <property type="expression patterns" value="baseline and differential"/>
</dbReference>
<dbReference type="OrthoDB" id="2020737at2759"/>
<keyword evidence="1" id="KW-0812">Transmembrane</keyword>
<keyword evidence="1" id="KW-1133">Transmembrane helix</keyword>
<accession>C6T2D8</accession>
<dbReference type="GeneID" id="100500653"/>
<proteinExistence type="evidence at transcript level"/>
<keyword evidence="1" id="KW-0472">Membrane</keyword>
<sequence length="155" mass="17539">MRKRGSHEYDGDSGNANSKRHLLLWILAAVILIALWSMFAGSVTLKWSLSNNDDLDSTILEDLDVLEVEEREKVVRHMWDLYSHTNTKSVGLPKFWWEAFEAAYQQLVSDVPAVRDAAVSEIAKMSLRSLPIQIQSHSSITASRKIKQAKSRTGQ</sequence>
<dbReference type="EMBL" id="BT091597">
    <property type="protein sequence ID" value="ACU15793.1"/>
    <property type="molecule type" value="mRNA"/>
</dbReference>
<evidence type="ECO:0000256" key="1">
    <source>
        <dbReference type="SAM" id="Phobius"/>
    </source>
</evidence>